<comment type="similarity">
    <text evidence="2 6">Belongs to the class-I pyridoxal-phosphate-dependent aminotransferase family.</text>
</comment>
<dbReference type="Gene3D" id="3.40.640.10">
    <property type="entry name" value="Type I PLP-dependent aspartate aminotransferase-like (Major domain)"/>
    <property type="match status" value="1"/>
</dbReference>
<dbReference type="InterPro" id="IPR015424">
    <property type="entry name" value="PyrdxlP-dep_Trfase"/>
</dbReference>
<dbReference type="InterPro" id="IPR004838">
    <property type="entry name" value="NHTrfase_class1_PyrdxlP-BS"/>
</dbReference>
<name>D0DSE1_LIMFE</name>
<reference evidence="8" key="1">
    <citation type="submission" date="2009-08" db="EMBL/GenBank/DDBJ databases">
        <title>The Genome Sequence of Lactobacillus fermentum 28-3-CHN.</title>
        <authorList>
            <consortium name="The Broad Institute Genome Sequencing Platform"/>
            <person name="Ward D."/>
            <person name="Feldgarden M."/>
            <person name="Earl A."/>
            <person name="Young S.K."/>
            <person name="Zeng Q."/>
            <person name="Koehrsen M."/>
            <person name="Alvarado L."/>
            <person name="Berlin A."/>
            <person name="Bochicchio J."/>
            <person name="Borenstein D."/>
            <person name="Chapman S.B."/>
            <person name="Chen Z."/>
            <person name="Engels R."/>
            <person name="Freedman E."/>
            <person name="Gellesch M."/>
            <person name="Goldberg J."/>
            <person name="Griggs A."/>
            <person name="Gujja S."/>
            <person name="Heilman E."/>
            <person name="Heiman D."/>
            <person name="Hepburn T."/>
            <person name="Howarth C."/>
            <person name="Jen D."/>
            <person name="Larson L."/>
            <person name="Lewis B."/>
            <person name="Mehta T."/>
            <person name="Park D."/>
            <person name="Pearson M."/>
            <person name="Roberts A."/>
            <person name="Saif S."/>
            <person name="Shea T."/>
            <person name="Shenoy N."/>
            <person name="Sisk P."/>
            <person name="Stolte C."/>
            <person name="Sykes S."/>
            <person name="Thomson T."/>
            <person name="Walk T."/>
            <person name="White J."/>
            <person name="Yandava C."/>
            <person name="Liu Y."/>
            <person name="Xu Q."/>
            <person name="Haas B."/>
            <person name="Nusbaum C."/>
            <person name="Birren B."/>
        </authorList>
    </citation>
    <scope>NUCLEOTIDE SEQUENCE</scope>
    <source>
        <strain evidence="8">28-3-CHN</strain>
    </source>
</reference>
<dbReference type="PANTHER" id="PTHR46383:SF4">
    <property type="entry name" value="AMINOTRANSFERASE"/>
    <property type="match status" value="1"/>
</dbReference>
<dbReference type="AlphaFoldDB" id="D0DSE1"/>
<sequence>MVVSRKHSRKPRAVTRQMGTKRPGVFPGAFCFPVFRKEVLPMPKMNPALRGRFNHDLTNIAPSNIRTFDAEVSSIKGIVKLTLGEPDFNVPTALKNAAIQAIEGNDSHYTPSVGTAVLREAIAHFLSDRYDLTYDPATEIAVTVGATEAIFASFEALLNPGDKVIIPTPTFPLYETVVQMLGATPVLVDTSATDFVLTPALLEETLVKEGPVKALLLNYPSNPTGVTYDAAQLQDLAAVIEPTDLFVIADEIYSELIYSGHHASIATYLPGQTLVLNGASKSHAMTGYRIGFVAGPAELMKVVSMVHSMLVTSPSNPAMAAAVPAFGSEEGRQATLTMKQAYQERRDFMLQALSQAGFEVASPNGAFYLFAKLPTKFGQDDEAFATALAKEGAVAVIPGSFFGPGGEGYLRLSYATSMDNLKLAASRIQGFVASH</sequence>
<dbReference type="InterPro" id="IPR050596">
    <property type="entry name" value="AspAT/PAT-like"/>
</dbReference>
<keyword evidence="3 6" id="KW-0032">Aminotransferase</keyword>
<comment type="cofactor">
    <cofactor evidence="1 6">
        <name>pyridoxal 5'-phosphate</name>
        <dbReference type="ChEBI" id="CHEBI:597326"/>
    </cofactor>
</comment>
<dbReference type="PROSITE" id="PS00105">
    <property type="entry name" value="AA_TRANSFER_CLASS_1"/>
    <property type="match status" value="1"/>
</dbReference>
<evidence type="ECO:0000256" key="6">
    <source>
        <dbReference type="RuleBase" id="RU000481"/>
    </source>
</evidence>
<dbReference type="Proteomes" id="UP000004920">
    <property type="component" value="Unassembled WGS sequence"/>
</dbReference>
<evidence type="ECO:0000256" key="2">
    <source>
        <dbReference type="ARBA" id="ARBA00007441"/>
    </source>
</evidence>
<accession>D0DSE1</accession>
<dbReference type="InterPro" id="IPR015421">
    <property type="entry name" value="PyrdxlP-dep_Trfase_major"/>
</dbReference>
<proteinExistence type="inferred from homology"/>
<evidence type="ECO:0000313" key="8">
    <source>
        <dbReference type="EMBL" id="EEX26202.1"/>
    </source>
</evidence>
<dbReference type="EMBL" id="GG704700">
    <property type="protein sequence ID" value="EEX26202.1"/>
    <property type="molecule type" value="Genomic_DNA"/>
</dbReference>
<dbReference type="PANTHER" id="PTHR46383">
    <property type="entry name" value="ASPARTATE AMINOTRANSFERASE"/>
    <property type="match status" value="1"/>
</dbReference>
<organism evidence="8">
    <name type="scientific">Limosilactobacillus fermentum 28-3-CHN</name>
    <dbReference type="NCBI Taxonomy" id="575599"/>
    <lineage>
        <taxon>Bacteria</taxon>
        <taxon>Bacillati</taxon>
        <taxon>Bacillota</taxon>
        <taxon>Bacilli</taxon>
        <taxon>Lactobacillales</taxon>
        <taxon>Lactobacillaceae</taxon>
        <taxon>Limosilactobacillus</taxon>
    </lineage>
</organism>
<dbReference type="SUPFAM" id="SSF53383">
    <property type="entry name" value="PLP-dependent transferases"/>
    <property type="match status" value="1"/>
</dbReference>
<keyword evidence="4 6" id="KW-0808">Transferase</keyword>
<dbReference type="Pfam" id="PF00155">
    <property type="entry name" value="Aminotran_1_2"/>
    <property type="match status" value="1"/>
</dbReference>
<protein>
    <recommendedName>
        <fullName evidence="6">Aminotransferase</fullName>
        <ecNumber evidence="6">2.6.1.-</ecNumber>
    </recommendedName>
</protein>
<gene>
    <name evidence="8" type="ORF">HMPREF0513_00580</name>
</gene>
<dbReference type="HOGENOM" id="CLU_017584_4_3_9"/>
<dbReference type="InterPro" id="IPR004839">
    <property type="entry name" value="Aminotransferase_I/II_large"/>
</dbReference>
<dbReference type="GO" id="GO:0030170">
    <property type="term" value="F:pyridoxal phosphate binding"/>
    <property type="evidence" value="ECO:0007669"/>
    <property type="project" value="InterPro"/>
</dbReference>
<dbReference type="CDD" id="cd00609">
    <property type="entry name" value="AAT_like"/>
    <property type="match status" value="1"/>
</dbReference>
<dbReference type="GO" id="GO:0006520">
    <property type="term" value="P:amino acid metabolic process"/>
    <property type="evidence" value="ECO:0007669"/>
    <property type="project" value="InterPro"/>
</dbReference>
<dbReference type="EC" id="2.6.1.-" evidence="6"/>
<feature type="domain" description="Aminotransferase class I/classII large" evidence="7">
    <location>
        <begin position="77"/>
        <end position="428"/>
    </location>
</feature>
<evidence type="ECO:0000256" key="4">
    <source>
        <dbReference type="ARBA" id="ARBA00022679"/>
    </source>
</evidence>
<evidence type="ECO:0000256" key="5">
    <source>
        <dbReference type="ARBA" id="ARBA00022898"/>
    </source>
</evidence>
<keyword evidence="5" id="KW-0663">Pyridoxal phosphate</keyword>
<evidence type="ECO:0000256" key="3">
    <source>
        <dbReference type="ARBA" id="ARBA00022576"/>
    </source>
</evidence>
<evidence type="ECO:0000259" key="7">
    <source>
        <dbReference type="Pfam" id="PF00155"/>
    </source>
</evidence>
<evidence type="ECO:0000256" key="1">
    <source>
        <dbReference type="ARBA" id="ARBA00001933"/>
    </source>
</evidence>
<dbReference type="GO" id="GO:0008483">
    <property type="term" value="F:transaminase activity"/>
    <property type="evidence" value="ECO:0007669"/>
    <property type="project" value="UniProtKB-KW"/>
</dbReference>